<keyword evidence="1" id="KW-0808">Transferase</keyword>
<sequence>MKLFKKDNSKNYQMKLDALINVMQSTGFLTDNKVENAIRNIPRHNFVPDSQKNEAYDNSPIPIMKNQTISQPSVVARMTEWLDLKEGQKVLEIGSGSGWQTAILANLVGSGKVFTVERHSELAKFAKQNLEKLGIKNVEIIKGDGHLGLPEKSPFNRIMITAACKKVPEKLLDQLDVGGLLIAPVGENIQSLVLLKKTHKGIVEIKNQKGYVFVPLV</sequence>
<dbReference type="EC" id="2.1.1.77" evidence="1"/>
<gene>
    <name evidence="1" type="ORF">H2B05_03840</name>
</gene>
<accession>A0AC60W379</accession>
<comment type="caution">
    <text evidence="1">The sequence shown here is derived from an EMBL/GenBank/DDBJ whole genome shotgun (WGS) entry which is preliminary data.</text>
</comment>
<evidence type="ECO:0000313" key="2">
    <source>
        <dbReference type="Proteomes" id="UP000526786"/>
    </source>
</evidence>
<reference evidence="1 2" key="1">
    <citation type="journal article" date="2020" name="Appl. Environ. Microbiol.">
        <title>Genomic Characteristics of a Novel Species of Ammonia-Oxidizing Archaea from the Jiulong River Estuary.</title>
        <authorList>
            <person name="Zou D."/>
            <person name="Wan R."/>
            <person name="Han L."/>
            <person name="Xu M.N."/>
            <person name="Liu Y."/>
            <person name="Liu H."/>
            <person name="Kao S.J."/>
            <person name="Li M."/>
        </authorList>
    </citation>
    <scope>NUCLEOTIDE SEQUENCE [LARGE SCALE GENOMIC DNA]</scope>
    <source>
        <strain evidence="1">W2bin3</strain>
    </source>
</reference>
<dbReference type="Proteomes" id="UP000526786">
    <property type="component" value="Unassembled WGS sequence"/>
</dbReference>
<protein>
    <submittedName>
        <fullName evidence="1">Protein-L-isoaspartate(D-aspartate) O-methyltransferase</fullName>
        <ecNumber evidence="1">2.1.1.77</ecNumber>
    </submittedName>
</protein>
<organism evidence="1 2">
    <name type="scientific">Candidatus Nitrosomaritimum aestuariumsis</name>
    <dbReference type="NCBI Taxonomy" id="3342354"/>
    <lineage>
        <taxon>Archaea</taxon>
        <taxon>Nitrososphaerota</taxon>
        <taxon>Nitrososphaeria</taxon>
        <taxon>Nitrosopumilales</taxon>
        <taxon>Nitrosopumilaceae</taxon>
        <taxon>Candidatus Nitrosomaritimum</taxon>
    </lineage>
</organism>
<keyword evidence="1" id="KW-0489">Methyltransferase</keyword>
<name>A0AC60W379_9ARCH</name>
<evidence type="ECO:0000313" key="1">
    <source>
        <dbReference type="EMBL" id="MBA4454056.1"/>
    </source>
</evidence>
<dbReference type="EMBL" id="JACENC010000152">
    <property type="protein sequence ID" value="MBA4454056.1"/>
    <property type="molecule type" value="Genomic_DNA"/>
</dbReference>
<proteinExistence type="predicted"/>